<evidence type="ECO:0000313" key="4">
    <source>
        <dbReference type="Proteomes" id="UP000176317"/>
    </source>
</evidence>
<protein>
    <recommendedName>
        <fullName evidence="2">Antitoxin</fullName>
    </recommendedName>
</protein>
<evidence type="ECO:0000313" key="3">
    <source>
        <dbReference type="EMBL" id="OGD86634.1"/>
    </source>
</evidence>
<comment type="function">
    <text evidence="2">Antitoxin component of a type II toxin-antitoxin (TA) system.</text>
</comment>
<name>A0A1F5G499_9BACT</name>
<reference evidence="3 4" key="1">
    <citation type="journal article" date="2016" name="Nat. Commun.">
        <title>Thousands of microbial genomes shed light on interconnected biogeochemical processes in an aquifer system.</title>
        <authorList>
            <person name="Anantharaman K."/>
            <person name="Brown C.T."/>
            <person name="Hug L.A."/>
            <person name="Sharon I."/>
            <person name="Castelle C.J."/>
            <person name="Probst A.J."/>
            <person name="Thomas B.C."/>
            <person name="Singh A."/>
            <person name="Wilkins M.J."/>
            <person name="Karaoz U."/>
            <person name="Brodie E.L."/>
            <person name="Williams K.H."/>
            <person name="Hubbard S.S."/>
            <person name="Banfield J.F."/>
        </authorList>
    </citation>
    <scope>NUCLEOTIDE SEQUENCE [LARGE SCALE GENOMIC DNA]</scope>
</reference>
<sequence>MSNTVSATELKNKVADILNHVVYTKSETIIEKHGKPVAKIVPIGEKSEKDIALVIDRYFGVLPDFPDVTKFRRSRRRKIPSLL</sequence>
<evidence type="ECO:0000256" key="2">
    <source>
        <dbReference type="RuleBase" id="RU362080"/>
    </source>
</evidence>
<dbReference type="InterPro" id="IPR006442">
    <property type="entry name" value="Antitoxin_Phd/YefM"/>
</dbReference>
<comment type="caution">
    <text evidence="3">The sequence shown here is derived from an EMBL/GenBank/DDBJ whole genome shotgun (WGS) entry which is preliminary data.</text>
</comment>
<dbReference type="Gene3D" id="3.40.1620.10">
    <property type="entry name" value="YefM-like domain"/>
    <property type="match status" value="1"/>
</dbReference>
<accession>A0A1F5G499</accession>
<dbReference type="EMBL" id="MFAT01000023">
    <property type="protein sequence ID" value="OGD86634.1"/>
    <property type="molecule type" value="Genomic_DNA"/>
</dbReference>
<dbReference type="Pfam" id="PF02604">
    <property type="entry name" value="PhdYeFM_antitox"/>
    <property type="match status" value="1"/>
</dbReference>
<dbReference type="Proteomes" id="UP000176317">
    <property type="component" value="Unassembled WGS sequence"/>
</dbReference>
<proteinExistence type="inferred from homology"/>
<dbReference type="InterPro" id="IPR036165">
    <property type="entry name" value="YefM-like_sf"/>
</dbReference>
<evidence type="ECO:0000256" key="1">
    <source>
        <dbReference type="ARBA" id="ARBA00009981"/>
    </source>
</evidence>
<dbReference type="NCBIfam" id="TIGR01552">
    <property type="entry name" value="phd_fam"/>
    <property type="match status" value="1"/>
</dbReference>
<organism evidence="3 4">
    <name type="scientific">Candidatus Curtissbacteria bacterium RBG_13_35_7</name>
    <dbReference type="NCBI Taxonomy" id="1797705"/>
    <lineage>
        <taxon>Bacteria</taxon>
        <taxon>Candidatus Curtissiibacteriota</taxon>
    </lineage>
</organism>
<gene>
    <name evidence="3" type="ORF">A2164_02370</name>
</gene>
<dbReference type="AlphaFoldDB" id="A0A1F5G499"/>
<dbReference type="SUPFAM" id="SSF143120">
    <property type="entry name" value="YefM-like"/>
    <property type="match status" value="1"/>
</dbReference>
<comment type="similarity">
    <text evidence="1 2">Belongs to the phD/YefM antitoxin family.</text>
</comment>